<evidence type="ECO:0000256" key="7">
    <source>
        <dbReference type="ARBA" id="ARBA00047899"/>
    </source>
</evidence>
<feature type="domain" description="Protein kinase" evidence="9">
    <location>
        <begin position="15"/>
        <end position="293"/>
    </location>
</feature>
<evidence type="ECO:0000256" key="4">
    <source>
        <dbReference type="ARBA" id="ARBA00022741"/>
    </source>
</evidence>
<evidence type="ECO:0000256" key="6">
    <source>
        <dbReference type="ARBA" id="ARBA00022840"/>
    </source>
</evidence>
<dbReference type="GeneID" id="54300145"/>
<keyword evidence="5" id="KW-0418">Kinase</keyword>
<proteinExistence type="predicted"/>
<name>A0A6A6AWB4_9PEZI</name>
<evidence type="ECO:0000256" key="1">
    <source>
        <dbReference type="ARBA" id="ARBA00012513"/>
    </source>
</evidence>
<reference evidence="10" key="1">
    <citation type="journal article" date="2020" name="Stud. Mycol.">
        <title>101 Dothideomycetes genomes: a test case for predicting lifestyles and emergence of pathogens.</title>
        <authorList>
            <person name="Haridas S."/>
            <person name="Albert R."/>
            <person name="Binder M."/>
            <person name="Bloem J."/>
            <person name="Labutti K."/>
            <person name="Salamov A."/>
            <person name="Andreopoulos B."/>
            <person name="Baker S."/>
            <person name="Barry K."/>
            <person name="Bills G."/>
            <person name="Bluhm B."/>
            <person name="Cannon C."/>
            <person name="Castanera R."/>
            <person name="Culley D."/>
            <person name="Daum C."/>
            <person name="Ezra D."/>
            <person name="Gonzalez J."/>
            <person name="Henrissat B."/>
            <person name="Kuo A."/>
            <person name="Liang C."/>
            <person name="Lipzen A."/>
            <person name="Lutzoni F."/>
            <person name="Magnuson J."/>
            <person name="Mondo S."/>
            <person name="Nolan M."/>
            <person name="Ohm R."/>
            <person name="Pangilinan J."/>
            <person name="Park H.-J."/>
            <person name="Ramirez L."/>
            <person name="Alfaro M."/>
            <person name="Sun H."/>
            <person name="Tritt A."/>
            <person name="Yoshinaga Y."/>
            <person name="Zwiers L.-H."/>
            <person name="Turgeon B."/>
            <person name="Goodwin S."/>
            <person name="Spatafora J."/>
            <person name="Crous P."/>
            <person name="Grigoriev I."/>
        </authorList>
    </citation>
    <scope>NUCLEOTIDE SEQUENCE</scope>
    <source>
        <strain evidence="10">CBS 121167</strain>
    </source>
</reference>
<evidence type="ECO:0000256" key="5">
    <source>
        <dbReference type="ARBA" id="ARBA00022777"/>
    </source>
</evidence>
<keyword evidence="3" id="KW-0808">Transferase</keyword>
<evidence type="ECO:0000313" key="10">
    <source>
        <dbReference type="EMBL" id="KAF2136292.1"/>
    </source>
</evidence>
<keyword evidence="2" id="KW-0723">Serine/threonine-protein kinase</keyword>
<organism evidence="10 11">
    <name type="scientific">Aplosporella prunicola CBS 121167</name>
    <dbReference type="NCBI Taxonomy" id="1176127"/>
    <lineage>
        <taxon>Eukaryota</taxon>
        <taxon>Fungi</taxon>
        <taxon>Dikarya</taxon>
        <taxon>Ascomycota</taxon>
        <taxon>Pezizomycotina</taxon>
        <taxon>Dothideomycetes</taxon>
        <taxon>Dothideomycetes incertae sedis</taxon>
        <taxon>Botryosphaeriales</taxon>
        <taxon>Aplosporellaceae</taxon>
        <taxon>Aplosporella</taxon>
    </lineage>
</organism>
<dbReference type="PANTHER" id="PTHR43671">
    <property type="entry name" value="SERINE/THREONINE-PROTEIN KINASE NEK"/>
    <property type="match status" value="1"/>
</dbReference>
<keyword evidence="4" id="KW-0547">Nucleotide-binding</keyword>
<dbReference type="InterPro" id="IPR008271">
    <property type="entry name" value="Ser/Thr_kinase_AS"/>
</dbReference>
<dbReference type="Pfam" id="PF00069">
    <property type="entry name" value="Pkinase"/>
    <property type="match status" value="1"/>
</dbReference>
<evidence type="ECO:0000259" key="9">
    <source>
        <dbReference type="PROSITE" id="PS50011"/>
    </source>
</evidence>
<comment type="catalytic activity">
    <reaction evidence="8">
        <text>L-seryl-[protein] + ATP = O-phospho-L-seryl-[protein] + ADP + H(+)</text>
        <dbReference type="Rhea" id="RHEA:17989"/>
        <dbReference type="Rhea" id="RHEA-COMP:9863"/>
        <dbReference type="Rhea" id="RHEA-COMP:11604"/>
        <dbReference type="ChEBI" id="CHEBI:15378"/>
        <dbReference type="ChEBI" id="CHEBI:29999"/>
        <dbReference type="ChEBI" id="CHEBI:30616"/>
        <dbReference type="ChEBI" id="CHEBI:83421"/>
        <dbReference type="ChEBI" id="CHEBI:456216"/>
        <dbReference type="EC" id="2.7.11.1"/>
    </reaction>
</comment>
<dbReference type="InterPro" id="IPR000719">
    <property type="entry name" value="Prot_kinase_dom"/>
</dbReference>
<evidence type="ECO:0000313" key="11">
    <source>
        <dbReference type="Proteomes" id="UP000799438"/>
    </source>
</evidence>
<dbReference type="Proteomes" id="UP000799438">
    <property type="component" value="Unassembled WGS sequence"/>
</dbReference>
<dbReference type="GO" id="GO:0005524">
    <property type="term" value="F:ATP binding"/>
    <property type="evidence" value="ECO:0007669"/>
    <property type="project" value="UniProtKB-KW"/>
</dbReference>
<sequence>MSAYIQPADDVLRDTNDIGQIGEGGDGAVHVFRGAPGHAFAVKYYKGEETTTYINECNTLTLLKDLRSPQAPPVIEIFAADDPSTPHHRRIVLEYCPAGDLREYGLMHHKFQQRVEEVTLWRFYRNLVDGLAFLHSGYGTRHYGSTWRPIVHRDIKPSNILLRLTGWNLAVPHQVVLADFGRAAFFNLHEPFFEGGTPNYTPPEQPYAGTEGDVWGVGAIMHFLALGKPPIADASEWPRRAPMSDDDWREIPRKAYPLVPKYSSQLDRLVLRALAFNPLERWTAMQLVQANWPVGTADDEADVPMTILDEE</sequence>
<dbReference type="SUPFAM" id="SSF56112">
    <property type="entry name" value="Protein kinase-like (PK-like)"/>
    <property type="match status" value="1"/>
</dbReference>
<keyword evidence="6" id="KW-0067">ATP-binding</keyword>
<evidence type="ECO:0000256" key="2">
    <source>
        <dbReference type="ARBA" id="ARBA00022527"/>
    </source>
</evidence>
<dbReference type="RefSeq" id="XP_033392010.1">
    <property type="nucleotide sequence ID" value="XM_033542648.1"/>
</dbReference>
<dbReference type="Gene3D" id="1.10.510.10">
    <property type="entry name" value="Transferase(Phosphotransferase) domain 1"/>
    <property type="match status" value="1"/>
</dbReference>
<accession>A0A6A6AWB4</accession>
<evidence type="ECO:0000256" key="8">
    <source>
        <dbReference type="ARBA" id="ARBA00048679"/>
    </source>
</evidence>
<dbReference type="PROSITE" id="PS50011">
    <property type="entry name" value="PROTEIN_KINASE_DOM"/>
    <property type="match status" value="1"/>
</dbReference>
<dbReference type="GO" id="GO:0005634">
    <property type="term" value="C:nucleus"/>
    <property type="evidence" value="ECO:0007669"/>
    <property type="project" value="TreeGrafter"/>
</dbReference>
<dbReference type="SMART" id="SM00220">
    <property type="entry name" value="S_TKc"/>
    <property type="match status" value="1"/>
</dbReference>
<evidence type="ECO:0000256" key="3">
    <source>
        <dbReference type="ARBA" id="ARBA00022679"/>
    </source>
</evidence>
<dbReference type="PROSITE" id="PS00108">
    <property type="entry name" value="PROTEIN_KINASE_ST"/>
    <property type="match status" value="1"/>
</dbReference>
<keyword evidence="11" id="KW-1185">Reference proteome</keyword>
<dbReference type="EMBL" id="ML995526">
    <property type="protein sequence ID" value="KAF2136292.1"/>
    <property type="molecule type" value="Genomic_DNA"/>
</dbReference>
<dbReference type="InterPro" id="IPR011009">
    <property type="entry name" value="Kinase-like_dom_sf"/>
</dbReference>
<comment type="catalytic activity">
    <reaction evidence="7">
        <text>L-threonyl-[protein] + ATP = O-phospho-L-threonyl-[protein] + ADP + H(+)</text>
        <dbReference type="Rhea" id="RHEA:46608"/>
        <dbReference type="Rhea" id="RHEA-COMP:11060"/>
        <dbReference type="Rhea" id="RHEA-COMP:11605"/>
        <dbReference type="ChEBI" id="CHEBI:15378"/>
        <dbReference type="ChEBI" id="CHEBI:30013"/>
        <dbReference type="ChEBI" id="CHEBI:30616"/>
        <dbReference type="ChEBI" id="CHEBI:61977"/>
        <dbReference type="ChEBI" id="CHEBI:456216"/>
        <dbReference type="EC" id="2.7.11.1"/>
    </reaction>
</comment>
<dbReference type="AlphaFoldDB" id="A0A6A6AWB4"/>
<dbReference type="GO" id="GO:0004674">
    <property type="term" value="F:protein serine/threonine kinase activity"/>
    <property type="evidence" value="ECO:0007669"/>
    <property type="project" value="UniProtKB-KW"/>
</dbReference>
<dbReference type="EC" id="2.7.11.1" evidence="1"/>
<gene>
    <name evidence="10" type="ORF">K452DRAFT_302884</name>
</gene>
<dbReference type="OrthoDB" id="310217at2759"/>
<protein>
    <recommendedName>
        <fullName evidence="1">non-specific serine/threonine protein kinase</fullName>
        <ecNumber evidence="1">2.7.11.1</ecNumber>
    </recommendedName>
</protein>
<dbReference type="InterPro" id="IPR050660">
    <property type="entry name" value="NEK_Ser/Thr_kinase"/>
</dbReference>
<dbReference type="PANTHER" id="PTHR43671:SF98">
    <property type="entry name" value="SERINE_THREONINE-PROTEIN KINASE NEK11"/>
    <property type="match status" value="1"/>
</dbReference>